<evidence type="ECO:0000313" key="6">
    <source>
        <dbReference type="Proteomes" id="UP001570846"/>
    </source>
</evidence>
<evidence type="ECO:0000313" key="5">
    <source>
        <dbReference type="Proteomes" id="UP000323866"/>
    </source>
</evidence>
<dbReference type="Proteomes" id="UP000323866">
    <property type="component" value="Unassembled WGS sequence"/>
</dbReference>
<name>A0A5M8Q6D1_9BACT</name>
<feature type="compositionally biased region" description="Basic and acidic residues" evidence="1">
    <location>
        <begin position="20"/>
        <end position="33"/>
    </location>
</feature>
<comment type="caution">
    <text evidence="3">The sequence shown here is derived from an EMBL/GenBank/DDBJ whole genome shotgun (WGS) entry which is preliminary data.</text>
</comment>
<organism evidence="3 5">
    <name type="scientific">Rufibacter glacialis</name>
    <dbReference type="NCBI Taxonomy" id="1259555"/>
    <lineage>
        <taxon>Bacteria</taxon>
        <taxon>Pseudomonadati</taxon>
        <taxon>Bacteroidota</taxon>
        <taxon>Cytophagia</taxon>
        <taxon>Cytophagales</taxon>
        <taxon>Hymenobacteraceae</taxon>
        <taxon>Rufibacter</taxon>
    </lineage>
</organism>
<accession>A0A5M8Q6D1</accession>
<dbReference type="Proteomes" id="UP001570846">
    <property type="component" value="Unassembled WGS sequence"/>
</dbReference>
<feature type="region of interest" description="Disordered" evidence="1">
    <location>
        <begin position="171"/>
        <end position="237"/>
    </location>
</feature>
<reference evidence="3 5" key="1">
    <citation type="submission" date="2019-07" db="EMBL/GenBank/DDBJ databases">
        <authorList>
            <person name="Qu J.-H."/>
        </authorList>
    </citation>
    <scope>NUCLEOTIDE SEQUENCE [LARGE SCALE GENOMIC DNA]</scope>
    <source>
        <strain evidence="3 5">MDT1-10-3</strain>
    </source>
</reference>
<feature type="region of interest" description="Disordered" evidence="1">
    <location>
        <begin position="20"/>
        <end position="79"/>
    </location>
</feature>
<feature type="domain" description="DUF2382" evidence="2">
    <location>
        <begin position="239"/>
        <end position="348"/>
    </location>
</feature>
<feature type="compositionally biased region" description="Low complexity" evidence="1">
    <location>
        <begin position="35"/>
        <end position="73"/>
    </location>
</feature>
<dbReference type="PANTHER" id="PTHR38463">
    <property type="entry name" value="STRESS RESPONSE PROTEIN YSNF"/>
    <property type="match status" value="1"/>
</dbReference>
<dbReference type="PANTHER" id="PTHR38463:SF1">
    <property type="entry name" value="STRESS RESPONSE PROTEIN YSNF"/>
    <property type="match status" value="1"/>
</dbReference>
<feature type="compositionally biased region" description="Low complexity" evidence="1">
    <location>
        <begin position="388"/>
        <end position="401"/>
    </location>
</feature>
<dbReference type="EMBL" id="VKKZ01000025">
    <property type="protein sequence ID" value="KAA6430631.1"/>
    <property type="molecule type" value="Genomic_DNA"/>
</dbReference>
<gene>
    <name evidence="4" type="ORF">ACD591_20030</name>
    <name evidence="3" type="ORF">FOE74_19340</name>
</gene>
<feature type="compositionally biased region" description="Basic and acidic residues" evidence="1">
    <location>
        <begin position="355"/>
        <end position="387"/>
    </location>
</feature>
<feature type="compositionally biased region" description="Polar residues" evidence="1">
    <location>
        <begin position="173"/>
        <end position="205"/>
    </location>
</feature>
<feature type="region of interest" description="Disordered" evidence="1">
    <location>
        <begin position="355"/>
        <end position="401"/>
    </location>
</feature>
<evidence type="ECO:0000313" key="3">
    <source>
        <dbReference type="EMBL" id="KAA6430631.1"/>
    </source>
</evidence>
<dbReference type="Pfam" id="PF09557">
    <property type="entry name" value="DUF2382"/>
    <property type="match status" value="1"/>
</dbReference>
<dbReference type="AlphaFoldDB" id="A0A5M8Q6D1"/>
<dbReference type="InterPro" id="IPR052967">
    <property type="entry name" value="Stress_Response_Assoc"/>
</dbReference>
<dbReference type="EMBL" id="JBGOGF010000014">
    <property type="protein sequence ID" value="MFA1773599.1"/>
    <property type="molecule type" value="Genomic_DNA"/>
</dbReference>
<feature type="compositionally biased region" description="Low complexity" evidence="1">
    <location>
        <begin position="206"/>
        <end position="227"/>
    </location>
</feature>
<dbReference type="RefSeq" id="WP_149100288.1">
    <property type="nucleotide sequence ID" value="NZ_BMMG01000008.1"/>
</dbReference>
<evidence type="ECO:0000313" key="4">
    <source>
        <dbReference type="EMBL" id="MFA1773599.1"/>
    </source>
</evidence>
<proteinExistence type="predicted"/>
<dbReference type="InterPro" id="IPR019060">
    <property type="entry name" value="DUF2382"/>
</dbReference>
<evidence type="ECO:0000256" key="1">
    <source>
        <dbReference type="SAM" id="MobiDB-lite"/>
    </source>
</evidence>
<protein>
    <submittedName>
        <fullName evidence="3">DUF2382 domain-containing protein</fullName>
    </submittedName>
</protein>
<keyword evidence="6" id="KW-1185">Reference proteome</keyword>
<reference evidence="3 5" key="2">
    <citation type="submission" date="2019-09" db="EMBL/GenBank/DDBJ databases">
        <title>A bacterium isolated from glacier soil.</title>
        <authorList>
            <person name="Liu Q."/>
        </authorList>
    </citation>
    <scope>NUCLEOTIDE SEQUENCE [LARGE SCALE GENOMIC DNA]</scope>
    <source>
        <strain evidence="3 5">MDT1-10-3</strain>
    </source>
</reference>
<dbReference type="OrthoDB" id="581516at2"/>
<sequence length="401" mass="42871">MTKTVIGIFDSSSEANQAVRELKDMGISEDRIDVSSASSSSSSGSDYGSGSTSSSSSSTGYGSGTSSSGGSSSSRDKDDNDGIGGFFRSLFSDDDDSATTYSNVARHSDCIVTVHAQTDEEARRAATILDQYGSVDVDQRAEQYGYRSSSTGSGTLGSGAFAGSAMGSGTMGNDITGSDSDRSNSSLTGTGADSTFSGGTDNTYAGSTTNTSLSDSTSSLTGGTSDTTRSDLTDSTSIPIIEENLQVGKREIETGGARLRSRIVERPVEEHLRLRSEHVRVERHAVDRPATEADFNGFREGEIELTEHAEVPVVNKEARVVEEISLGKEVEERDEVIRDTVRSTEVDIDDLHSDASRNRLNNDLDSDVNRDRTGLDPDRDRDRDNLNNDRNNLNNDRNPLL</sequence>
<evidence type="ECO:0000259" key="2">
    <source>
        <dbReference type="Pfam" id="PF09557"/>
    </source>
</evidence>
<reference evidence="4 6" key="3">
    <citation type="submission" date="2024-08" db="EMBL/GenBank/DDBJ databases">
        <authorList>
            <person name="Wei W."/>
        </authorList>
    </citation>
    <scope>NUCLEOTIDE SEQUENCE [LARGE SCALE GENOMIC DNA]</scope>
    <source>
        <strain evidence="4 6">XU2</strain>
    </source>
</reference>